<evidence type="ECO:0000313" key="2">
    <source>
        <dbReference type="EMBL" id="MBX38697.1"/>
    </source>
</evidence>
<feature type="compositionally biased region" description="Polar residues" evidence="1">
    <location>
        <begin position="1"/>
        <end position="16"/>
    </location>
</feature>
<feature type="region of interest" description="Disordered" evidence="1">
    <location>
        <begin position="1"/>
        <end position="29"/>
    </location>
</feature>
<proteinExistence type="predicted"/>
<organism evidence="2">
    <name type="scientific">Rhizophora mucronata</name>
    <name type="common">Asiatic mangrove</name>
    <dbReference type="NCBI Taxonomy" id="61149"/>
    <lineage>
        <taxon>Eukaryota</taxon>
        <taxon>Viridiplantae</taxon>
        <taxon>Streptophyta</taxon>
        <taxon>Embryophyta</taxon>
        <taxon>Tracheophyta</taxon>
        <taxon>Spermatophyta</taxon>
        <taxon>Magnoliopsida</taxon>
        <taxon>eudicotyledons</taxon>
        <taxon>Gunneridae</taxon>
        <taxon>Pentapetalae</taxon>
        <taxon>rosids</taxon>
        <taxon>fabids</taxon>
        <taxon>Malpighiales</taxon>
        <taxon>Rhizophoraceae</taxon>
        <taxon>Rhizophora</taxon>
    </lineage>
</organism>
<dbReference type="EMBL" id="GGEC01058213">
    <property type="protein sequence ID" value="MBX38697.1"/>
    <property type="molecule type" value="Transcribed_RNA"/>
</dbReference>
<protein>
    <submittedName>
        <fullName evidence="2">Uncharacterized protein</fullName>
    </submittedName>
</protein>
<sequence>MLSNHTKGNMQRSENSLGRGLLSPRNKFNLSMPPTTVVKTYKMVFLNIS</sequence>
<dbReference type="AlphaFoldDB" id="A0A2P2N891"/>
<evidence type="ECO:0000256" key="1">
    <source>
        <dbReference type="SAM" id="MobiDB-lite"/>
    </source>
</evidence>
<name>A0A2P2N891_RHIMU</name>
<accession>A0A2P2N891</accession>
<reference evidence="2" key="1">
    <citation type="submission" date="2018-02" db="EMBL/GenBank/DDBJ databases">
        <title>Rhizophora mucronata_Transcriptome.</title>
        <authorList>
            <person name="Meera S.P."/>
            <person name="Sreeshan A."/>
            <person name="Augustine A."/>
        </authorList>
    </citation>
    <scope>NUCLEOTIDE SEQUENCE</scope>
    <source>
        <tissue evidence="2">Leaf</tissue>
    </source>
</reference>